<feature type="region of interest" description="Disordered" evidence="1">
    <location>
        <begin position="59"/>
        <end position="94"/>
    </location>
</feature>
<evidence type="ECO:0000256" key="1">
    <source>
        <dbReference type="SAM" id="MobiDB-lite"/>
    </source>
</evidence>
<organism evidence="3">
    <name type="scientific">Oikopleura dioica</name>
    <name type="common">Tunicate</name>
    <dbReference type="NCBI Taxonomy" id="34765"/>
    <lineage>
        <taxon>Eukaryota</taxon>
        <taxon>Metazoa</taxon>
        <taxon>Chordata</taxon>
        <taxon>Tunicata</taxon>
        <taxon>Appendicularia</taxon>
        <taxon>Copelata</taxon>
        <taxon>Oikopleuridae</taxon>
        <taxon>Oikopleura</taxon>
    </lineage>
</organism>
<dbReference type="CDD" id="cd20104">
    <property type="entry name" value="MBT_PHF20L1-like"/>
    <property type="match status" value="1"/>
</dbReference>
<feature type="compositionally biased region" description="Basic residues" evidence="1">
    <location>
        <begin position="74"/>
        <end position="87"/>
    </location>
</feature>
<name>E4YD57_OIKDI</name>
<dbReference type="EMBL" id="FN654420">
    <property type="protein sequence ID" value="CBY33474.1"/>
    <property type="molecule type" value="Genomic_DNA"/>
</dbReference>
<gene>
    <name evidence="3" type="ORF">GSOID_T00021386001</name>
</gene>
<feature type="compositionally biased region" description="Basic and acidic residues" evidence="1">
    <location>
        <begin position="59"/>
        <end position="73"/>
    </location>
</feature>
<sequence>MAYSVGEKVFVKYSEGVWYGAKVLDPWNVVDREENTYLVHYIGWNKSHDEVVHSDLIRKTKPDKNENETIDRKPLKRTRKKRTKRARPTKEQMAEEIKKVKQEMEEDIAPLPPPDNADPIQIDLDPTISNRFPNITIPLVSLDPSVTYHAPNTYMTSPRKPVSELRLMSVGEDHIKFEEVKEEPTSPTENRPSTSFFDDSSLMLCETPASKNRRSHPAIVPVVPRATQSQFLTKVKRESGARELDYARCWAEPWLNFQREVESFGFSQAVAAKVLEQNVEECERALLRITEKNRRNLPENIKTKAKLKLFKETFSEDEEDAIDINEFFADSDAF</sequence>
<dbReference type="Pfam" id="PF22732">
    <property type="entry name" value="MSL3_chromo-like"/>
    <property type="match status" value="1"/>
</dbReference>
<feature type="domain" description="MSL3 chromodomain-like" evidence="2">
    <location>
        <begin position="3"/>
        <end position="64"/>
    </location>
</feature>
<dbReference type="InterPro" id="IPR053820">
    <property type="entry name" value="MSL3_chromo-like"/>
</dbReference>
<dbReference type="AlphaFoldDB" id="E4YD57"/>
<proteinExistence type="predicted"/>
<accession>E4YD57</accession>
<dbReference type="Gene3D" id="2.30.30.140">
    <property type="match status" value="1"/>
</dbReference>
<evidence type="ECO:0000259" key="2">
    <source>
        <dbReference type="Pfam" id="PF22732"/>
    </source>
</evidence>
<protein>
    <recommendedName>
        <fullName evidence="2">MSL3 chromodomain-like domain-containing protein</fullName>
    </recommendedName>
</protein>
<reference evidence="3" key="1">
    <citation type="journal article" date="2010" name="Science">
        <title>Plasticity of animal genome architecture unmasked by rapid evolution of a pelagic tunicate.</title>
        <authorList>
            <person name="Denoeud F."/>
            <person name="Henriet S."/>
            <person name="Mungpakdee S."/>
            <person name="Aury J.M."/>
            <person name="Da Silva C."/>
            <person name="Brinkmann H."/>
            <person name="Mikhaleva J."/>
            <person name="Olsen L.C."/>
            <person name="Jubin C."/>
            <person name="Canestro C."/>
            <person name="Bouquet J.M."/>
            <person name="Danks G."/>
            <person name="Poulain J."/>
            <person name="Campsteijn C."/>
            <person name="Adamski M."/>
            <person name="Cross I."/>
            <person name="Yadetie F."/>
            <person name="Muffato M."/>
            <person name="Louis A."/>
            <person name="Butcher S."/>
            <person name="Tsagkogeorga G."/>
            <person name="Konrad A."/>
            <person name="Singh S."/>
            <person name="Jensen M.F."/>
            <person name="Cong E.H."/>
            <person name="Eikeseth-Otteraa H."/>
            <person name="Noel B."/>
            <person name="Anthouard V."/>
            <person name="Porcel B.M."/>
            <person name="Kachouri-Lafond R."/>
            <person name="Nishino A."/>
            <person name="Ugolini M."/>
            <person name="Chourrout P."/>
            <person name="Nishida H."/>
            <person name="Aasland R."/>
            <person name="Huzurbazar S."/>
            <person name="Westhof E."/>
            <person name="Delsuc F."/>
            <person name="Lehrach H."/>
            <person name="Reinhardt R."/>
            <person name="Weissenbach J."/>
            <person name="Roy S.W."/>
            <person name="Artiguenave F."/>
            <person name="Postlethwait J.H."/>
            <person name="Manak J.R."/>
            <person name="Thompson E.M."/>
            <person name="Jaillon O."/>
            <person name="Du Pasquier L."/>
            <person name="Boudinot P."/>
            <person name="Liberles D.A."/>
            <person name="Volff J.N."/>
            <person name="Philippe H."/>
            <person name="Lenhard B."/>
            <person name="Roest Crollius H."/>
            <person name="Wincker P."/>
            <person name="Chourrout D."/>
        </authorList>
    </citation>
    <scope>NUCLEOTIDE SEQUENCE [LARGE SCALE GENOMIC DNA]</scope>
</reference>
<dbReference type="Proteomes" id="UP000011014">
    <property type="component" value="Unassembled WGS sequence"/>
</dbReference>
<evidence type="ECO:0000313" key="3">
    <source>
        <dbReference type="EMBL" id="CBY33474.1"/>
    </source>
</evidence>
<dbReference type="SUPFAM" id="SSF54160">
    <property type="entry name" value="Chromo domain-like"/>
    <property type="match status" value="1"/>
</dbReference>
<dbReference type="InterPro" id="IPR016197">
    <property type="entry name" value="Chromo-like_dom_sf"/>
</dbReference>